<dbReference type="PANTHER" id="PTHR30204:SF97">
    <property type="entry name" value="MERR FAMILY REGULATORY PROTEIN"/>
    <property type="match status" value="1"/>
</dbReference>
<dbReference type="Pfam" id="PF13411">
    <property type="entry name" value="MerR_1"/>
    <property type="match status" value="1"/>
</dbReference>
<dbReference type="PROSITE" id="PS50937">
    <property type="entry name" value="HTH_MERR_2"/>
    <property type="match status" value="1"/>
</dbReference>
<evidence type="ECO:0000259" key="2">
    <source>
        <dbReference type="PROSITE" id="PS50937"/>
    </source>
</evidence>
<dbReference type="KEGG" id="anr:Ana3638_15450"/>
<dbReference type="SMART" id="SM00422">
    <property type="entry name" value="HTH_MERR"/>
    <property type="match status" value="1"/>
</dbReference>
<evidence type="ECO:0000256" key="1">
    <source>
        <dbReference type="ARBA" id="ARBA00023125"/>
    </source>
</evidence>
<dbReference type="GO" id="GO:0003700">
    <property type="term" value="F:DNA-binding transcription factor activity"/>
    <property type="evidence" value="ECO:0007669"/>
    <property type="project" value="InterPro"/>
</dbReference>
<keyword evidence="4" id="KW-1185">Reference proteome</keyword>
<evidence type="ECO:0000313" key="3">
    <source>
        <dbReference type="EMBL" id="QHQ62008.1"/>
    </source>
</evidence>
<proteinExistence type="predicted"/>
<dbReference type="Gene3D" id="3.20.80.10">
    <property type="entry name" value="Regulatory factor, effector binding domain"/>
    <property type="match status" value="1"/>
</dbReference>
<dbReference type="GO" id="GO:0003677">
    <property type="term" value="F:DNA binding"/>
    <property type="evidence" value="ECO:0007669"/>
    <property type="project" value="UniProtKB-KW"/>
</dbReference>
<dbReference type="InterPro" id="IPR047057">
    <property type="entry name" value="MerR_fam"/>
</dbReference>
<dbReference type="InterPro" id="IPR009061">
    <property type="entry name" value="DNA-bd_dom_put_sf"/>
</dbReference>
<keyword evidence="1" id="KW-0238">DNA-binding</keyword>
<name>A0A6P1TRE5_9FIRM</name>
<dbReference type="InterPro" id="IPR010499">
    <property type="entry name" value="AraC_E-bd"/>
</dbReference>
<gene>
    <name evidence="3" type="ORF">Ana3638_15450</name>
</gene>
<dbReference type="AlphaFoldDB" id="A0A6P1TRE5"/>
<feature type="domain" description="HTH merR-type" evidence="2">
    <location>
        <begin position="1"/>
        <end position="71"/>
    </location>
</feature>
<protein>
    <submittedName>
        <fullName evidence="3">MerR family transcriptional regulator</fullName>
    </submittedName>
</protein>
<dbReference type="EMBL" id="CP048000">
    <property type="protein sequence ID" value="QHQ62008.1"/>
    <property type="molecule type" value="Genomic_DNA"/>
</dbReference>
<accession>A0A6P1TRE5</accession>
<dbReference type="Proteomes" id="UP000464314">
    <property type="component" value="Chromosome"/>
</dbReference>
<organism evidence="3 4">
    <name type="scientific">Anaerocolumna sedimenticola</name>
    <dbReference type="NCBI Taxonomy" id="2696063"/>
    <lineage>
        <taxon>Bacteria</taxon>
        <taxon>Bacillati</taxon>
        <taxon>Bacillota</taxon>
        <taxon>Clostridia</taxon>
        <taxon>Lachnospirales</taxon>
        <taxon>Lachnospiraceae</taxon>
        <taxon>Anaerocolumna</taxon>
    </lineage>
</organism>
<reference evidence="3 4" key="1">
    <citation type="submission" date="2020-01" db="EMBL/GenBank/DDBJ databases">
        <title>Genome analysis of Anaerocolumna sp. CBA3638.</title>
        <authorList>
            <person name="Kim J."/>
            <person name="Roh S.W."/>
        </authorList>
    </citation>
    <scope>NUCLEOTIDE SEQUENCE [LARGE SCALE GENOMIC DNA]</scope>
    <source>
        <strain evidence="3 4">CBA3638</strain>
    </source>
</reference>
<dbReference type="InterPro" id="IPR029442">
    <property type="entry name" value="GyrI-like"/>
</dbReference>
<dbReference type="CDD" id="cd01107">
    <property type="entry name" value="HTH_BmrR"/>
    <property type="match status" value="1"/>
</dbReference>
<dbReference type="SUPFAM" id="SSF46955">
    <property type="entry name" value="Putative DNA-binding domain"/>
    <property type="match status" value="1"/>
</dbReference>
<dbReference type="PANTHER" id="PTHR30204">
    <property type="entry name" value="REDOX-CYCLING DRUG-SENSING TRANSCRIPTIONAL ACTIVATOR SOXR"/>
    <property type="match status" value="1"/>
</dbReference>
<dbReference type="Pfam" id="PF06445">
    <property type="entry name" value="GyrI-like"/>
    <property type="match status" value="1"/>
</dbReference>
<dbReference type="Gene3D" id="1.10.1660.10">
    <property type="match status" value="1"/>
</dbReference>
<dbReference type="RefSeq" id="WP_161838833.1">
    <property type="nucleotide sequence ID" value="NZ_CP048000.1"/>
</dbReference>
<dbReference type="SMART" id="SM00871">
    <property type="entry name" value="AraC_E_bind"/>
    <property type="match status" value="1"/>
</dbReference>
<dbReference type="InterPro" id="IPR000551">
    <property type="entry name" value="MerR-type_HTH_dom"/>
</dbReference>
<dbReference type="InterPro" id="IPR011256">
    <property type="entry name" value="Reg_factor_effector_dom_sf"/>
</dbReference>
<evidence type="ECO:0000313" key="4">
    <source>
        <dbReference type="Proteomes" id="UP000464314"/>
    </source>
</evidence>
<dbReference type="PROSITE" id="PS00552">
    <property type="entry name" value="HTH_MERR_1"/>
    <property type="match status" value="1"/>
</dbReference>
<sequence length="272" mass="31491">MLRIGDFSKLSRISIRMLRHYDEVGLLIPKHIDNFTSYRYYSEEQLAVASRIISLKDMGFSLSTIKEILKSYDNPKALSDYLMVKHTEMQEEEAEIQQRLLLLETAIKRLREDDNAMKYDVILKTVPQRYVASVRKIIPAYNQEGMLWNILMTETAALQMIPEDNCCSLAMYHDGDYKDSDVDVEIQISVKGKYENTEHVIFKVVPEVQIASATYKGSYEQITEVNHTVANWVRDNGYEFNGAMFCIYHVSPAQTKNPDDMVTEVCYPIKKK</sequence>
<dbReference type="SUPFAM" id="SSF55136">
    <property type="entry name" value="Probable bacterial effector-binding domain"/>
    <property type="match status" value="1"/>
</dbReference>